<dbReference type="GO" id="GO:0012506">
    <property type="term" value="C:vesicle membrane"/>
    <property type="evidence" value="ECO:0007669"/>
    <property type="project" value="TreeGrafter"/>
</dbReference>
<dbReference type="PANTHER" id="PTHR10502">
    <property type="entry name" value="ANNEXIN"/>
    <property type="match status" value="1"/>
</dbReference>
<dbReference type="SUPFAM" id="SSF47874">
    <property type="entry name" value="Annexin"/>
    <property type="match status" value="1"/>
</dbReference>
<evidence type="ECO:0000313" key="6">
    <source>
        <dbReference type="EMBL" id="AAX30682.1"/>
    </source>
</evidence>
<dbReference type="GO" id="GO:0005544">
    <property type="term" value="F:calcium-dependent phospholipid binding"/>
    <property type="evidence" value="ECO:0007669"/>
    <property type="project" value="InterPro"/>
</dbReference>
<comment type="subcellular location">
    <subcellularLocation>
        <location evidence="1">Secreted</location>
    </subcellularLocation>
</comment>
<comment type="similarity">
    <text evidence="2">Belongs to the annexin family.</text>
</comment>
<keyword evidence="5" id="KW-0041">Annexin</keyword>
<keyword evidence="4" id="KW-0677">Repeat</keyword>
<dbReference type="Pfam" id="PF00191">
    <property type="entry name" value="Annexin"/>
    <property type="match status" value="1"/>
</dbReference>
<dbReference type="EMBL" id="AY915461">
    <property type="protein sequence ID" value="AAX30682.1"/>
    <property type="molecule type" value="mRNA"/>
</dbReference>
<dbReference type="GO" id="GO:0005509">
    <property type="term" value="F:calcium ion binding"/>
    <property type="evidence" value="ECO:0007669"/>
    <property type="project" value="InterPro"/>
</dbReference>
<dbReference type="Gene3D" id="1.10.220.10">
    <property type="entry name" value="Annexin"/>
    <property type="match status" value="1"/>
</dbReference>
<accession>Q5BS03</accession>
<dbReference type="AlphaFoldDB" id="Q5BS03"/>
<evidence type="ECO:0000256" key="1">
    <source>
        <dbReference type="ARBA" id="ARBA00004613"/>
    </source>
</evidence>
<reference evidence="6" key="1">
    <citation type="submission" date="2005-01" db="EMBL/GenBank/DDBJ databases">
        <authorList>
            <person name="Han Z."/>
        </authorList>
    </citation>
    <scope>NUCLEOTIDE SEQUENCE</scope>
</reference>
<evidence type="ECO:0000256" key="2">
    <source>
        <dbReference type="ARBA" id="ARBA00007831"/>
    </source>
</evidence>
<dbReference type="GO" id="GO:0005737">
    <property type="term" value="C:cytoplasm"/>
    <property type="evidence" value="ECO:0007669"/>
    <property type="project" value="TreeGrafter"/>
</dbReference>
<dbReference type="GO" id="GO:0005576">
    <property type="term" value="C:extracellular region"/>
    <property type="evidence" value="ECO:0007669"/>
    <property type="project" value="UniProtKB-SubCell"/>
</dbReference>
<evidence type="ECO:0000256" key="4">
    <source>
        <dbReference type="ARBA" id="ARBA00022737"/>
    </source>
</evidence>
<dbReference type="PROSITE" id="PS51897">
    <property type="entry name" value="ANNEXIN_2"/>
    <property type="match status" value="1"/>
</dbReference>
<protein>
    <submittedName>
        <fullName evidence="6">SJCHGC06887 protein</fullName>
    </submittedName>
</protein>
<dbReference type="GO" id="GO:0005634">
    <property type="term" value="C:nucleus"/>
    <property type="evidence" value="ECO:0007669"/>
    <property type="project" value="TreeGrafter"/>
</dbReference>
<proteinExistence type="evidence at transcript level"/>
<dbReference type="FunFam" id="1.10.220.10:FF:000005">
    <property type="entry name" value="Annexin"/>
    <property type="match status" value="1"/>
</dbReference>
<dbReference type="GO" id="GO:0001786">
    <property type="term" value="F:phosphatidylserine binding"/>
    <property type="evidence" value="ECO:0007669"/>
    <property type="project" value="TreeGrafter"/>
</dbReference>
<sequence>MEALCCSPAEFDARELHRAMKGAGTDESVLIEILCTRTNHQIRQIKEAYGRCKYNEIAIISCELVSFVYTDYT</sequence>
<dbReference type="InterPro" id="IPR018502">
    <property type="entry name" value="Annexin_repeat"/>
</dbReference>
<organism evidence="6">
    <name type="scientific">Schistosoma japonicum</name>
    <name type="common">Blood fluke</name>
    <dbReference type="NCBI Taxonomy" id="6182"/>
    <lineage>
        <taxon>Eukaryota</taxon>
        <taxon>Metazoa</taxon>
        <taxon>Spiralia</taxon>
        <taxon>Lophotrochozoa</taxon>
        <taxon>Platyhelminthes</taxon>
        <taxon>Trematoda</taxon>
        <taxon>Digenea</taxon>
        <taxon>Strigeidida</taxon>
        <taxon>Schistosomatoidea</taxon>
        <taxon>Schistosomatidae</taxon>
        <taxon>Schistosoma</taxon>
    </lineage>
</organism>
<evidence type="ECO:0000256" key="5">
    <source>
        <dbReference type="ARBA" id="ARBA00023216"/>
    </source>
</evidence>
<dbReference type="PANTHER" id="PTHR10502:SF102">
    <property type="entry name" value="ANNEXIN B11"/>
    <property type="match status" value="1"/>
</dbReference>
<keyword evidence="3" id="KW-0964">Secreted</keyword>
<name>Q5BS03_SCHJA</name>
<dbReference type="GO" id="GO:0005886">
    <property type="term" value="C:plasma membrane"/>
    <property type="evidence" value="ECO:0007669"/>
    <property type="project" value="TreeGrafter"/>
</dbReference>
<reference evidence="6" key="2">
    <citation type="journal article" date="2006" name="PLoS Pathog.">
        <title>New perspectives on host-parasite interplay by comparative transcriptomic and proteomic analyses of Schistosoma japonicum.</title>
        <authorList>
            <person name="Liu F."/>
            <person name="Lu J."/>
            <person name="Hu W."/>
            <person name="Wang S.Y."/>
            <person name="Cui S.J."/>
            <person name="Chi M."/>
            <person name="Yan Q."/>
            <person name="Wang X.R."/>
            <person name="Song H.D."/>
            <person name="Xu X.N."/>
            <person name="Wang J.J."/>
            <person name="Zhang X.L."/>
            <person name="Zhang X."/>
            <person name="Wang Z.Q."/>
            <person name="Xue C.L."/>
            <person name="Brindley P.J."/>
            <person name="McManus D.P."/>
            <person name="Yang P.Y."/>
            <person name="Feng Z."/>
            <person name="Chen Z."/>
            <person name="Han Z.G."/>
        </authorList>
    </citation>
    <scope>NUCLEOTIDE SEQUENCE</scope>
</reference>
<evidence type="ECO:0000256" key="3">
    <source>
        <dbReference type="ARBA" id="ARBA00022525"/>
    </source>
</evidence>
<dbReference type="InterPro" id="IPR037104">
    <property type="entry name" value="Annexin_sf"/>
</dbReference>